<dbReference type="Proteomes" id="UP001497457">
    <property type="component" value="Chromosome 15b"/>
</dbReference>
<accession>A0ABC8XX40</accession>
<dbReference type="SUPFAM" id="SSF63825">
    <property type="entry name" value="YWTD domain"/>
    <property type="match status" value="1"/>
</dbReference>
<reference evidence="2 3" key="2">
    <citation type="submission" date="2024-10" db="EMBL/GenBank/DDBJ databases">
        <authorList>
            <person name="Ryan C."/>
        </authorList>
    </citation>
    <scope>NUCLEOTIDE SEQUENCE [LARGE SCALE GENOMIC DNA]</scope>
</reference>
<gene>
    <name evidence="2" type="ORF">URODEC1_LOCUS27524</name>
</gene>
<proteinExistence type="predicted"/>
<dbReference type="InterPro" id="IPR050942">
    <property type="entry name" value="F-box_BR-signaling"/>
</dbReference>
<name>A0ABC8XX40_9POAL</name>
<dbReference type="EMBL" id="OZ075125">
    <property type="protein sequence ID" value="CAL4932257.1"/>
    <property type="molecule type" value="Genomic_DNA"/>
</dbReference>
<dbReference type="InterPro" id="IPR005174">
    <property type="entry name" value="KIB1-4_b-propeller"/>
</dbReference>
<evidence type="ECO:0000259" key="1">
    <source>
        <dbReference type="Pfam" id="PF03478"/>
    </source>
</evidence>
<evidence type="ECO:0000313" key="3">
    <source>
        <dbReference type="Proteomes" id="UP001497457"/>
    </source>
</evidence>
<keyword evidence="3" id="KW-1185">Reference proteome</keyword>
<reference evidence="3" key="1">
    <citation type="submission" date="2024-06" db="EMBL/GenBank/DDBJ databases">
        <authorList>
            <person name="Ryan C."/>
        </authorList>
    </citation>
    <scope>NUCLEOTIDE SEQUENCE [LARGE SCALE GENOMIC DNA]</scope>
</reference>
<dbReference type="Pfam" id="PF03478">
    <property type="entry name" value="Beta-prop_KIB1-4"/>
    <property type="match status" value="1"/>
</dbReference>
<dbReference type="PANTHER" id="PTHR44259:SF57">
    <property type="entry name" value="DUF1618 DOMAIN-CONTAINING PROTEIN"/>
    <property type="match status" value="1"/>
</dbReference>
<sequence>MSSHAPSKRRVQWCELQADLCGNIIDRMDAFDVLNFEATCRSCIDALDVLNFAATCGSWSSVCRRLQTRLLTSGQPTLLTSRPDHDGSRVENTIEEGTFGLHDVVRRGSFCVHSRFLYNKIWVGGKDDWLVVTDINRCFLNLVNLITGATVPLPSCDTINVDEINENYDLENTVGCRLQCKRRVRRVVLCQTPSSSSGYVAIAQISVGWIAYTTRMDSNWKLLAHPSNWAYFRFHPFYMDAILHKGKIFAVDGDGDVFAWDLDRHRQHPVIISAPDVSGFDTCNDQLYYLAKSPSDELILISLHGKVPTDYKPSSRILQSENDWFEEIGGMTLHRFDDRDGTWGQIHNFGLGNSVFVGLNYPFFGTWNGINPNMVYVANLSEWDVIGFDMDGGENAVLDMRDYPAEDEARLPDGQSMRTPMWFRPTCPSKGQIDGVHFPSIGAPP</sequence>
<dbReference type="AlphaFoldDB" id="A0ABC8XX40"/>
<evidence type="ECO:0000313" key="2">
    <source>
        <dbReference type="EMBL" id="CAL4932257.1"/>
    </source>
</evidence>
<protein>
    <recommendedName>
        <fullName evidence="1">KIB1-4 beta-propeller domain-containing protein</fullName>
    </recommendedName>
</protein>
<organism evidence="2 3">
    <name type="scientific">Urochloa decumbens</name>
    <dbReference type="NCBI Taxonomy" id="240449"/>
    <lineage>
        <taxon>Eukaryota</taxon>
        <taxon>Viridiplantae</taxon>
        <taxon>Streptophyta</taxon>
        <taxon>Embryophyta</taxon>
        <taxon>Tracheophyta</taxon>
        <taxon>Spermatophyta</taxon>
        <taxon>Magnoliopsida</taxon>
        <taxon>Liliopsida</taxon>
        <taxon>Poales</taxon>
        <taxon>Poaceae</taxon>
        <taxon>PACMAD clade</taxon>
        <taxon>Panicoideae</taxon>
        <taxon>Panicodae</taxon>
        <taxon>Paniceae</taxon>
        <taxon>Melinidinae</taxon>
        <taxon>Urochloa</taxon>
    </lineage>
</organism>
<dbReference type="PANTHER" id="PTHR44259">
    <property type="entry name" value="OS07G0183000 PROTEIN-RELATED"/>
    <property type="match status" value="1"/>
</dbReference>
<feature type="domain" description="KIB1-4 beta-propeller" evidence="1">
    <location>
        <begin position="120"/>
        <end position="381"/>
    </location>
</feature>